<proteinExistence type="predicted"/>
<dbReference type="EMBL" id="JABVXQ010000008">
    <property type="protein sequence ID" value="KAF6095142.1"/>
    <property type="molecule type" value="Genomic_DNA"/>
</dbReference>
<gene>
    <name evidence="1" type="ORF">HJG60_012109</name>
</gene>
<accession>A0A833ZDT7</accession>
<dbReference type="AlphaFoldDB" id="A0A833ZDT7"/>
<comment type="caution">
    <text evidence="1">The sequence shown here is derived from an EMBL/GenBank/DDBJ whole genome shotgun (WGS) entry which is preliminary data.</text>
</comment>
<reference evidence="1 2" key="1">
    <citation type="journal article" date="2020" name="Nature">
        <title>Six reference-quality genomes reveal evolution of bat adaptations.</title>
        <authorList>
            <person name="Jebb D."/>
            <person name="Huang Z."/>
            <person name="Pippel M."/>
            <person name="Hughes G.M."/>
            <person name="Lavrichenko K."/>
            <person name="Devanna P."/>
            <person name="Winkler S."/>
            <person name="Jermiin L.S."/>
            <person name="Skirmuntt E.C."/>
            <person name="Katzourakis A."/>
            <person name="Burkitt-Gray L."/>
            <person name="Ray D.A."/>
            <person name="Sullivan K.A.M."/>
            <person name="Roscito J.G."/>
            <person name="Kirilenko B.M."/>
            <person name="Davalos L.M."/>
            <person name="Corthals A.P."/>
            <person name="Power M.L."/>
            <person name="Jones G."/>
            <person name="Ransome R.D."/>
            <person name="Dechmann D.K.N."/>
            <person name="Locatelli A.G."/>
            <person name="Puechmaille S.J."/>
            <person name="Fedrigo O."/>
            <person name="Jarvis E.D."/>
            <person name="Hiller M."/>
            <person name="Vernes S.C."/>
            <person name="Myers E.W."/>
            <person name="Teeling E.C."/>
        </authorList>
    </citation>
    <scope>NUCLEOTIDE SEQUENCE [LARGE SCALE GENOMIC DNA]</scope>
    <source>
        <strain evidence="1">Bat1K_MPI-CBG_1</strain>
    </source>
</reference>
<dbReference type="Proteomes" id="UP000664940">
    <property type="component" value="Unassembled WGS sequence"/>
</dbReference>
<organism evidence="1 2">
    <name type="scientific">Phyllostomus discolor</name>
    <name type="common">pale spear-nosed bat</name>
    <dbReference type="NCBI Taxonomy" id="89673"/>
    <lineage>
        <taxon>Eukaryota</taxon>
        <taxon>Metazoa</taxon>
        <taxon>Chordata</taxon>
        <taxon>Craniata</taxon>
        <taxon>Vertebrata</taxon>
        <taxon>Euteleostomi</taxon>
        <taxon>Mammalia</taxon>
        <taxon>Eutheria</taxon>
        <taxon>Laurasiatheria</taxon>
        <taxon>Chiroptera</taxon>
        <taxon>Yangochiroptera</taxon>
        <taxon>Phyllostomidae</taxon>
        <taxon>Phyllostominae</taxon>
        <taxon>Phyllostomus</taxon>
    </lineage>
</organism>
<name>A0A833ZDT7_9CHIR</name>
<evidence type="ECO:0000313" key="1">
    <source>
        <dbReference type="EMBL" id="KAF6095142.1"/>
    </source>
</evidence>
<protein>
    <submittedName>
        <fullName evidence="1">Uncharacterized protein</fullName>
    </submittedName>
</protein>
<sequence length="143" mass="15159">MSVSECPGEVGLWVLQVAIRAASFDCDSRALGECGAAWYVRSPPLPLPSLTLRAGGLSHLLRRGSRSLPFSGLRGCPAEAFWDLGPGKMGGGGCGPWRHRLLRTDSAARAPGERLVPSELHLSAARRRGAGRGGGHACLWGRY</sequence>
<evidence type="ECO:0000313" key="2">
    <source>
        <dbReference type="Proteomes" id="UP000664940"/>
    </source>
</evidence>